<gene>
    <name evidence="3" type="ORF">QEH59_12510</name>
</gene>
<keyword evidence="4" id="KW-1185">Reference proteome</keyword>
<accession>A0ABU1AKE3</accession>
<dbReference type="EMBL" id="JARXIC010000021">
    <property type="protein sequence ID" value="MDQ8195253.1"/>
    <property type="molecule type" value="Genomic_DNA"/>
</dbReference>
<feature type="signal peptide" evidence="2">
    <location>
        <begin position="1"/>
        <end position="23"/>
    </location>
</feature>
<proteinExistence type="inferred from homology"/>
<name>A0ABU1AKE3_9BACT</name>
<protein>
    <submittedName>
        <fullName evidence="3">TolC family protein</fullName>
    </submittedName>
</protein>
<sequence>MTRIFRKYCVVSSMGAVMACAIAAPILNASDTIEPPQAQSLASLEDYLKQAQIANPQLKAFERRYDAAMQRIPQVSALPDPMFQITSFVESVQTRTGPQENVLMLSQRIPWFGKLSSREAAASADAEALWYAYQSQQLMVARMVSLGFYEYGFTEEAIRLTRENRDLLSELEPIVEEKVRAGGEINALLRLKVEVGKIDDRLQSLTQKRVAQSAKLSELLALPETALLAWPKWEAPEPVSLDGPALVQAIRTSNPELQMLERKVASAEARREIARLESYPDITFGINYIQVGDPEVNPTTPDAGNDPWGVTVAVNIPIWFSKYDAAKAEALANKRSNEYEYDNRHNALRAELSASLALLKDANRRLTLYGEELLGLAEQAVENTRQSYQNGRTGILEVIDSERSLLDLQLLYWRAASDASQQRVVIQTLANQPILGTFYVTEENE</sequence>
<dbReference type="PANTHER" id="PTHR30203:SF24">
    <property type="entry name" value="BLR4935 PROTEIN"/>
    <property type="match status" value="1"/>
</dbReference>
<dbReference type="SUPFAM" id="SSF56954">
    <property type="entry name" value="Outer membrane efflux proteins (OEP)"/>
    <property type="match status" value="1"/>
</dbReference>
<evidence type="ECO:0000256" key="1">
    <source>
        <dbReference type="ARBA" id="ARBA00007613"/>
    </source>
</evidence>
<evidence type="ECO:0000256" key="2">
    <source>
        <dbReference type="SAM" id="SignalP"/>
    </source>
</evidence>
<dbReference type="Gene3D" id="1.20.1600.10">
    <property type="entry name" value="Outer membrane efflux proteins (OEP)"/>
    <property type="match status" value="1"/>
</dbReference>
<dbReference type="RefSeq" id="WP_308985709.1">
    <property type="nucleotide sequence ID" value="NZ_JARXIC010000021.1"/>
</dbReference>
<dbReference type="InterPro" id="IPR010131">
    <property type="entry name" value="MdtP/NodT-like"/>
</dbReference>
<evidence type="ECO:0000313" key="4">
    <source>
        <dbReference type="Proteomes" id="UP001243717"/>
    </source>
</evidence>
<dbReference type="PROSITE" id="PS51257">
    <property type="entry name" value="PROKAR_LIPOPROTEIN"/>
    <property type="match status" value="1"/>
</dbReference>
<dbReference type="PANTHER" id="PTHR30203">
    <property type="entry name" value="OUTER MEMBRANE CATION EFFLUX PROTEIN"/>
    <property type="match status" value="1"/>
</dbReference>
<feature type="chain" id="PRO_5045881707" evidence="2">
    <location>
        <begin position="24"/>
        <end position="445"/>
    </location>
</feature>
<comment type="similarity">
    <text evidence="1">Belongs to the outer membrane factor (OMF) (TC 1.B.17) family.</text>
</comment>
<evidence type="ECO:0000313" key="3">
    <source>
        <dbReference type="EMBL" id="MDQ8195253.1"/>
    </source>
</evidence>
<organism evidence="3 4">
    <name type="scientific">Thalassobacterium sedimentorum</name>
    <dbReference type="NCBI Taxonomy" id="3041258"/>
    <lineage>
        <taxon>Bacteria</taxon>
        <taxon>Pseudomonadati</taxon>
        <taxon>Verrucomicrobiota</taxon>
        <taxon>Opitutia</taxon>
        <taxon>Puniceicoccales</taxon>
        <taxon>Coraliomargaritaceae</taxon>
        <taxon>Thalassobacterium</taxon>
    </lineage>
</organism>
<comment type="caution">
    <text evidence="3">The sequence shown here is derived from an EMBL/GenBank/DDBJ whole genome shotgun (WGS) entry which is preliminary data.</text>
</comment>
<keyword evidence="2" id="KW-0732">Signal</keyword>
<reference evidence="3 4" key="1">
    <citation type="submission" date="2023-04" db="EMBL/GenBank/DDBJ databases">
        <title>A novel bacteria isolated from coastal sediment.</title>
        <authorList>
            <person name="Liu X.-J."/>
            <person name="Du Z.-J."/>
        </authorList>
    </citation>
    <scope>NUCLEOTIDE SEQUENCE [LARGE SCALE GENOMIC DNA]</scope>
    <source>
        <strain evidence="3 4">SDUM461004</strain>
    </source>
</reference>
<dbReference type="InterPro" id="IPR003423">
    <property type="entry name" value="OMP_efflux"/>
</dbReference>
<dbReference type="Proteomes" id="UP001243717">
    <property type="component" value="Unassembled WGS sequence"/>
</dbReference>
<dbReference type="Pfam" id="PF02321">
    <property type="entry name" value="OEP"/>
    <property type="match status" value="1"/>
</dbReference>